<evidence type="ECO:0000256" key="1">
    <source>
        <dbReference type="SAM" id="MobiDB-lite"/>
    </source>
</evidence>
<name>A0ABR9KJ63_9ACTN</name>
<dbReference type="EMBL" id="JADBEF010000001">
    <property type="protein sequence ID" value="MBE1562059.1"/>
    <property type="molecule type" value="Genomic_DNA"/>
</dbReference>
<proteinExistence type="predicted"/>
<feature type="region of interest" description="Disordered" evidence="1">
    <location>
        <begin position="42"/>
        <end position="67"/>
    </location>
</feature>
<protein>
    <submittedName>
        <fullName evidence="2">Uncharacterized protein</fullName>
    </submittedName>
</protein>
<evidence type="ECO:0000313" key="2">
    <source>
        <dbReference type="EMBL" id="MBE1562059.1"/>
    </source>
</evidence>
<comment type="caution">
    <text evidence="2">The sequence shown here is derived from an EMBL/GenBank/DDBJ whole genome shotgun (WGS) entry which is preliminary data.</text>
</comment>
<evidence type="ECO:0000313" key="3">
    <source>
        <dbReference type="Proteomes" id="UP000661607"/>
    </source>
</evidence>
<dbReference type="RefSeq" id="WP_192776867.1">
    <property type="nucleotide sequence ID" value="NZ_BAAASY010000034.1"/>
</dbReference>
<organism evidence="2 3">
    <name type="scientific">Nonomuraea africana</name>
    <dbReference type="NCBI Taxonomy" id="46171"/>
    <lineage>
        <taxon>Bacteria</taxon>
        <taxon>Bacillati</taxon>
        <taxon>Actinomycetota</taxon>
        <taxon>Actinomycetes</taxon>
        <taxon>Streptosporangiales</taxon>
        <taxon>Streptosporangiaceae</taxon>
        <taxon>Nonomuraea</taxon>
    </lineage>
</organism>
<keyword evidence="3" id="KW-1185">Reference proteome</keyword>
<reference evidence="2 3" key="1">
    <citation type="submission" date="2020-10" db="EMBL/GenBank/DDBJ databases">
        <title>Sequencing the genomes of 1000 actinobacteria strains.</title>
        <authorList>
            <person name="Klenk H.-P."/>
        </authorList>
    </citation>
    <scope>NUCLEOTIDE SEQUENCE [LARGE SCALE GENOMIC DNA]</scope>
    <source>
        <strain evidence="2 3">DSM 43748</strain>
    </source>
</reference>
<accession>A0ABR9KJ63</accession>
<dbReference type="Proteomes" id="UP000661607">
    <property type="component" value="Unassembled WGS sequence"/>
</dbReference>
<gene>
    <name evidence="2" type="ORF">H4W81_004838</name>
</gene>
<sequence length="67" mass="7493">MSVDGLDRHGGGPRVAQIVEMLGERLDNPELCLLFDGHPGSHPFEDDMPSFGRQASPNLQRKMDDFR</sequence>